<evidence type="ECO:0000313" key="4">
    <source>
        <dbReference type="Proteomes" id="UP000199494"/>
    </source>
</evidence>
<keyword evidence="2" id="KW-0812">Transmembrane</keyword>
<dbReference type="InterPro" id="IPR018392">
    <property type="entry name" value="LysM"/>
</dbReference>
<evidence type="ECO:0000313" key="3">
    <source>
        <dbReference type="EMBL" id="SDD45033.1"/>
    </source>
</evidence>
<protein>
    <submittedName>
        <fullName evidence="3">LysM domain-containing protein</fullName>
    </submittedName>
</protein>
<gene>
    <name evidence="3" type="ORF">SAMN05421630_108230</name>
</gene>
<keyword evidence="2" id="KW-1133">Transmembrane helix</keyword>
<organism evidence="3 4">
    <name type="scientific">Prauserella marina</name>
    <dbReference type="NCBI Taxonomy" id="530584"/>
    <lineage>
        <taxon>Bacteria</taxon>
        <taxon>Bacillati</taxon>
        <taxon>Actinomycetota</taxon>
        <taxon>Actinomycetes</taxon>
        <taxon>Pseudonocardiales</taxon>
        <taxon>Pseudonocardiaceae</taxon>
        <taxon>Prauserella</taxon>
    </lineage>
</organism>
<feature type="transmembrane region" description="Helical" evidence="2">
    <location>
        <begin position="62"/>
        <end position="84"/>
    </location>
</feature>
<dbReference type="EMBL" id="FMZE01000008">
    <property type="protein sequence ID" value="SDD45033.1"/>
    <property type="molecule type" value="Genomic_DNA"/>
</dbReference>
<dbReference type="InterPro" id="IPR036779">
    <property type="entry name" value="LysM_dom_sf"/>
</dbReference>
<feature type="compositionally biased region" description="Basic and acidic residues" evidence="1">
    <location>
        <begin position="20"/>
        <end position="31"/>
    </location>
</feature>
<dbReference type="Gene3D" id="3.10.350.10">
    <property type="entry name" value="LysM domain"/>
    <property type="match status" value="1"/>
</dbReference>
<accession>A0A1G6UUQ9</accession>
<evidence type="ECO:0000256" key="2">
    <source>
        <dbReference type="SAM" id="Phobius"/>
    </source>
</evidence>
<dbReference type="Proteomes" id="UP000199494">
    <property type="component" value="Unassembled WGS sequence"/>
</dbReference>
<dbReference type="Pfam" id="PF01476">
    <property type="entry name" value="LysM"/>
    <property type="match status" value="1"/>
</dbReference>
<dbReference type="AlphaFoldDB" id="A0A1G6UUQ9"/>
<dbReference type="RefSeq" id="WP_245865374.1">
    <property type="nucleotide sequence ID" value="NZ_CP016353.1"/>
</dbReference>
<reference evidence="3 4" key="1">
    <citation type="submission" date="2016-10" db="EMBL/GenBank/DDBJ databases">
        <authorList>
            <person name="de Groot N.N."/>
        </authorList>
    </citation>
    <scope>NUCLEOTIDE SEQUENCE [LARGE SCALE GENOMIC DNA]</scope>
    <source>
        <strain evidence="3 4">CGMCC 4.5506</strain>
    </source>
</reference>
<feature type="compositionally biased region" description="Basic and acidic residues" evidence="1">
    <location>
        <begin position="1"/>
        <end position="11"/>
    </location>
</feature>
<evidence type="ECO:0000256" key="1">
    <source>
        <dbReference type="SAM" id="MobiDB-lite"/>
    </source>
</evidence>
<keyword evidence="2" id="KW-0472">Membrane</keyword>
<proteinExistence type="predicted"/>
<name>A0A1G6UUQ9_9PSEU</name>
<sequence>MSVLMERETRADGTVQRPDTAARPRRGEPRRPPTRARVVAGRPRTRAVLDCSPRTVAPRWTLLIAVAVTVFGAVVGIGLFASGVGGAGEVSVPSGTAVVSVEAGDTLWDVAERTAPGSDPAAVVARIQELNGLGGADVVAGTPLVVPAGR</sequence>
<feature type="region of interest" description="Disordered" evidence="1">
    <location>
        <begin position="1"/>
        <end position="42"/>
    </location>
</feature>
<dbReference type="STRING" id="530584.SAMN05421630_108230"/>
<keyword evidence="4" id="KW-1185">Reference proteome</keyword>